<keyword evidence="11" id="KW-0520">NAD</keyword>
<evidence type="ECO:0000256" key="3">
    <source>
        <dbReference type="ARBA" id="ARBA00012944"/>
    </source>
</evidence>
<feature type="transmembrane region" description="Helical" evidence="16">
    <location>
        <begin position="144"/>
        <end position="167"/>
    </location>
</feature>
<proteinExistence type="inferred from homology"/>
<evidence type="ECO:0000256" key="10">
    <source>
        <dbReference type="ARBA" id="ARBA00022989"/>
    </source>
</evidence>
<comment type="subcellular location">
    <subcellularLocation>
        <location evidence="1">Mitochondrion membrane</location>
        <topology evidence="1">Multi-pass membrane protein</topology>
    </subcellularLocation>
</comment>
<accession>A0AA51QUF3</accession>
<dbReference type="CTD" id="4541"/>
<dbReference type="EMBL" id="OR333981">
    <property type="protein sequence ID" value="WML69340.1"/>
    <property type="molecule type" value="Genomic_DNA"/>
</dbReference>
<dbReference type="PANTHER" id="PTHR11435">
    <property type="entry name" value="NADH UBIQUINONE OXIDOREDUCTASE SUBUNIT ND6"/>
    <property type="match status" value="1"/>
</dbReference>
<protein>
    <recommendedName>
        <fullName evidence="4">NADH-ubiquinone oxidoreductase chain 6</fullName>
        <ecNumber evidence="3">7.1.1.2</ecNumber>
    </recommendedName>
    <alternativeName>
        <fullName evidence="14">NADH dehydrogenase subunit 6</fullName>
    </alternativeName>
</protein>
<feature type="transmembrane region" description="Helical" evidence="16">
    <location>
        <begin position="54"/>
        <end position="72"/>
    </location>
</feature>
<feature type="transmembrane region" description="Helical" evidence="16">
    <location>
        <begin position="84"/>
        <end position="103"/>
    </location>
</feature>
<sequence length="175" mass="20465">MIKIMLINTTIMNSILFLITKHPLSMGLVMLFQTLLICLTTSLSAKNFWFSYILFLIFLGGMLILFIYVISLASNEMFNFSMNLMVKLMTMLLIISLLMYFSIDLFMLNNFNLNMETTMNENMMFMNMENSQLLNKLFNFPTNMITILLMIYLFLCLIAVCKIINIFEGPLRPKF</sequence>
<evidence type="ECO:0000256" key="15">
    <source>
        <dbReference type="ARBA" id="ARBA00049551"/>
    </source>
</evidence>
<dbReference type="GO" id="GO:0031966">
    <property type="term" value="C:mitochondrial membrane"/>
    <property type="evidence" value="ECO:0007669"/>
    <property type="project" value="UniProtKB-SubCell"/>
</dbReference>
<dbReference type="InterPro" id="IPR050269">
    <property type="entry name" value="ComplexI_Subunit6"/>
</dbReference>
<dbReference type="PANTHER" id="PTHR11435:SF1">
    <property type="entry name" value="NADH-UBIQUINONE OXIDOREDUCTASE CHAIN 6"/>
    <property type="match status" value="1"/>
</dbReference>
<evidence type="ECO:0000256" key="2">
    <source>
        <dbReference type="ARBA" id="ARBA00005698"/>
    </source>
</evidence>
<evidence type="ECO:0000256" key="9">
    <source>
        <dbReference type="ARBA" id="ARBA00022982"/>
    </source>
</evidence>
<evidence type="ECO:0000256" key="11">
    <source>
        <dbReference type="ARBA" id="ARBA00023027"/>
    </source>
</evidence>
<keyword evidence="6" id="KW-0679">Respiratory chain</keyword>
<evidence type="ECO:0000256" key="1">
    <source>
        <dbReference type="ARBA" id="ARBA00004225"/>
    </source>
</evidence>
<keyword evidence="7 16" id="KW-0812">Transmembrane</keyword>
<evidence type="ECO:0000256" key="16">
    <source>
        <dbReference type="SAM" id="Phobius"/>
    </source>
</evidence>
<keyword evidence="12 17" id="KW-0496">Mitochondrion</keyword>
<dbReference type="EC" id="7.1.1.2" evidence="3"/>
<evidence type="ECO:0000256" key="4">
    <source>
        <dbReference type="ARBA" id="ARBA00021095"/>
    </source>
</evidence>
<evidence type="ECO:0000256" key="7">
    <source>
        <dbReference type="ARBA" id="ARBA00022692"/>
    </source>
</evidence>
<evidence type="ECO:0000256" key="5">
    <source>
        <dbReference type="ARBA" id="ARBA00022448"/>
    </source>
</evidence>
<comment type="similarity">
    <text evidence="2">Belongs to the complex I subunit 6 family.</text>
</comment>
<gene>
    <name evidence="17" type="primary">ND6</name>
</gene>
<name>A0AA51QUF3_9DIPT</name>
<keyword evidence="10 16" id="KW-1133">Transmembrane helix</keyword>
<keyword evidence="13 16" id="KW-0472">Membrane</keyword>
<evidence type="ECO:0000256" key="8">
    <source>
        <dbReference type="ARBA" id="ARBA00022967"/>
    </source>
</evidence>
<reference evidence="17" key="1">
    <citation type="journal article" date="2023" name="Arch. Insect Biochem. Physiol.">
        <title>New data on mitogenomes of Thienemanniella Kieffer, 1911 (Diptera: Chironomidae, Orthocladiinae).</title>
        <authorList>
            <person name="Lin X.-L."/>
        </authorList>
    </citation>
    <scope>NUCLEOTIDE SEQUENCE</scope>
</reference>
<keyword evidence="9" id="KW-0249">Electron transport</keyword>
<dbReference type="GeneID" id="84879182"/>
<comment type="catalytic activity">
    <reaction evidence="15">
        <text>a ubiquinone + NADH + 5 H(+)(in) = a ubiquinol + NAD(+) + 4 H(+)(out)</text>
        <dbReference type="Rhea" id="RHEA:29091"/>
        <dbReference type="Rhea" id="RHEA-COMP:9565"/>
        <dbReference type="Rhea" id="RHEA-COMP:9566"/>
        <dbReference type="ChEBI" id="CHEBI:15378"/>
        <dbReference type="ChEBI" id="CHEBI:16389"/>
        <dbReference type="ChEBI" id="CHEBI:17976"/>
        <dbReference type="ChEBI" id="CHEBI:57540"/>
        <dbReference type="ChEBI" id="CHEBI:57945"/>
        <dbReference type="EC" id="7.1.1.2"/>
    </reaction>
</comment>
<organism evidence="17">
    <name type="scientific">Thienemanniella triangula</name>
    <dbReference type="NCBI Taxonomy" id="3072306"/>
    <lineage>
        <taxon>Eukaryota</taxon>
        <taxon>Metazoa</taxon>
        <taxon>Ecdysozoa</taxon>
        <taxon>Arthropoda</taxon>
        <taxon>Hexapoda</taxon>
        <taxon>Insecta</taxon>
        <taxon>Pterygota</taxon>
        <taxon>Neoptera</taxon>
        <taxon>Endopterygota</taxon>
        <taxon>Diptera</taxon>
        <taxon>Nematocera</taxon>
        <taxon>Chironomoidea</taxon>
        <taxon>Chironomidae</taxon>
        <taxon>Thienemanniella</taxon>
    </lineage>
</organism>
<evidence type="ECO:0000256" key="13">
    <source>
        <dbReference type="ARBA" id="ARBA00023136"/>
    </source>
</evidence>
<evidence type="ECO:0000256" key="14">
    <source>
        <dbReference type="ARBA" id="ARBA00031019"/>
    </source>
</evidence>
<keyword evidence="8" id="KW-1278">Translocase</keyword>
<evidence type="ECO:0000256" key="6">
    <source>
        <dbReference type="ARBA" id="ARBA00022660"/>
    </source>
</evidence>
<dbReference type="RefSeq" id="YP_010950999.1">
    <property type="nucleotide sequence ID" value="NC_082829.1"/>
</dbReference>
<keyword evidence="5" id="KW-0813">Transport</keyword>
<evidence type="ECO:0000256" key="12">
    <source>
        <dbReference type="ARBA" id="ARBA00023128"/>
    </source>
</evidence>
<dbReference type="GO" id="GO:0008137">
    <property type="term" value="F:NADH dehydrogenase (ubiquinone) activity"/>
    <property type="evidence" value="ECO:0007669"/>
    <property type="project" value="UniProtKB-EC"/>
</dbReference>
<dbReference type="AlphaFoldDB" id="A0AA51QUF3"/>
<evidence type="ECO:0000313" key="17">
    <source>
        <dbReference type="EMBL" id="WML69340.1"/>
    </source>
</evidence>
<geneLocation type="mitochondrion" evidence="17"/>